<accession>A0AAJ0BGC4</accession>
<evidence type="ECO:0000256" key="1">
    <source>
        <dbReference type="SAM" id="MobiDB-lite"/>
    </source>
</evidence>
<sequence length="409" mass="45433">MGPISSKPSLPRLPSPKTRTRHDSSRTHSSAIMSVFSDSTLTDWPSMASTLRASSSQSSHISTDRDLPKTDRLQATLANSWASYLSTQQSSRELGNLRRSVDEQIRHMNVSISSLQSDFGRHRDTAEAAANEYKEVFGRLGRELDGLRPFLDIVPALQLKVNSTCEQTTGLISNLTTRLDTVDTRQGDDHDQTSADIGSLRSQCEAVLGTTQLLQVTLDGIVSRIDDLGRRLAILEERCPENQPQDPAEILKHLKSMLAMATRVLGTHEANPGRPAEAEVAREGVVITRKKAIPKSPPITSRMRNGPERAAKQSSAKKQNLSALLRQFTKKYKDTTVPDITFIWEFIDSIENAALSKHIQESLAAIMPEHVSSRRDLRNKSGRHYIHISEGLSWKEFQKALIKVRPMGG</sequence>
<dbReference type="EMBL" id="MU839830">
    <property type="protein sequence ID" value="KAK1757487.1"/>
    <property type="molecule type" value="Genomic_DNA"/>
</dbReference>
<feature type="region of interest" description="Disordered" evidence="1">
    <location>
        <begin position="295"/>
        <end position="318"/>
    </location>
</feature>
<dbReference type="AlphaFoldDB" id="A0AAJ0BGC4"/>
<name>A0AAJ0BGC4_9PEZI</name>
<keyword evidence="3" id="KW-1185">Reference proteome</keyword>
<comment type="caution">
    <text evidence="2">The sequence shown here is derived from an EMBL/GenBank/DDBJ whole genome shotgun (WGS) entry which is preliminary data.</text>
</comment>
<feature type="region of interest" description="Disordered" evidence="1">
    <location>
        <begin position="1"/>
        <end position="31"/>
    </location>
</feature>
<feature type="compositionally biased region" description="Low complexity" evidence="1">
    <location>
        <begin position="1"/>
        <end position="17"/>
    </location>
</feature>
<evidence type="ECO:0000313" key="3">
    <source>
        <dbReference type="Proteomes" id="UP001239445"/>
    </source>
</evidence>
<gene>
    <name evidence="2" type="ORF">QBC47DRAFT_376153</name>
</gene>
<dbReference type="Proteomes" id="UP001239445">
    <property type="component" value="Unassembled WGS sequence"/>
</dbReference>
<evidence type="ECO:0000313" key="2">
    <source>
        <dbReference type="EMBL" id="KAK1757487.1"/>
    </source>
</evidence>
<reference evidence="2" key="1">
    <citation type="submission" date="2023-06" db="EMBL/GenBank/DDBJ databases">
        <title>Genome-scale phylogeny and comparative genomics of the fungal order Sordariales.</title>
        <authorList>
            <consortium name="Lawrence Berkeley National Laboratory"/>
            <person name="Hensen N."/>
            <person name="Bonometti L."/>
            <person name="Westerberg I."/>
            <person name="Brannstrom I.O."/>
            <person name="Guillou S."/>
            <person name="Cros-Aarteil S."/>
            <person name="Calhoun S."/>
            <person name="Haridas S."/>
            <person name="Kuo A."/>
            <person name="Mondo S."/>
            <person name="Pangilinan J."/>
            <person name="Riley R."/>
            <person name="Labutti K."/>
            <person name="Andreopoulos B."/>
            <person name="Lipzen A."/>
            <person name="Chen C."/>
            <person name="Yanf M."/>
            <person name="Daum C."/>
            <person name="Ng V."/>
            <person name="Clum A."/>
            <person name="Steindorff A."/>
            <person name="Ohm R."/>
            <person name="Martin F."/>
            <person name="Silar P."/>
            <person name="Natvig D."/>
            <person name="Lalanne C."/>
            <person name="Gautier V."/>
            <person name="Ament-Velasquez S.L."/>
            <person name="Kruys A."/>
            <person name="Hutchinson M.I."/>
            <person name="Powell A.J."/>
            <person name="Barry K."/>
            <person name="Miller A.N."/>
            <person name="Grigoriev I.V."/>
            <person name="Debuchy R."/>
            <person name="Gladieux P."/>
            <person name="Thoren M.H."/>
            <person name="Johannesson H."/>
        </authorList>
    </citation>
    <scope>NUCLEOTIDE SEQUENCE</scope>
    <source>
        <strain evidence="2">PSN4</strain>
    </source>
</reference>
<organism evidence="2 3">
    <name type="scientific">Echria macrotheca</name>
    <dbReference type="NCBI Taxonomy" id="438768"/>
    <lineage>
        <taxon>Eukaryota</taxon>
        <taxon>Fungi</taxon>
        <taxon>Dikarya</taxon>
        <taxon>Ascomycota</taxon>
        <taxon>Pezizomycotina</taxon>
        <taxon>Sordariomycetes</taxon>
        <taxon>Sordariomycetidae</taxon>
        <taxon>Sordariales</taxon>
        <taxon>Schizotheciaceae</taxon>
        <taxon>Echria</taxon>
    </lineage>
</organism>
<protein>
    <submittedName>
        <fullName evidence="2">Uncharacterized protein</fullName>
    </submittedName>
</protein>
<proteinExistence type="predicted"/>